<sequence length="99" mass="10657">MDGSEQRPWSFSEEGQPRSGVVEGGVTSRAAGRLWSGSGERSVTPSLRIFKETNLYRTRARGQGPGTALKMGEARKNSSTLSDRRILESNGLCGLGQVT</sequence>
<proteinExistence type="predicted"/>
<keyword evidence="3" id="KW-1185">Reference proteome</keyword>
<evidence type="ECO:0000313" key="3">
    <source>
        <dbReference type="Proteomes" id="UP001176941"/>
    </source>
</evidence>
<organism evidence="2 3">
    <name type="scientific">Rangifer tarandus platyrhynchus</name>
    <name type="common">Svalbard reindeer</name>
    <dbReference type="NCBI Taxonomy" id="3082113"/>
    <lineage>
        <taxon>Eukaryota</taxon>
        <taxon>Metazoa</taxon>
        <taxon>Chordata</taxon>
        <taxon>Craniata</taxon>
        <taxon>Vertebrata</taxon>
        <taxon>Euteleostomi</taxon>
        <taxon>Mammalia</taxon>
        <taxon>Eutheria</taxon>
        <taxon>Laurasiatheria</taxon>
        <taxon>Artiodactyla</taxon>
        <taxon>Ruminantia</taxon>
        <taxon>Pecora</taxon>
        <taxon>Cervidae</taxon>
        <taxon>Odocoileinae</taxon>
        <taxon>Rangifer</taxon>
    </lineage>
</organism>
<accession>A0ABN9A1B3</accession>
<protein>
    <submittedName>
        <fullName evidence="2">Uncharacterized protein</fullName>
    </submittedName>
</protein>
<feature type="region of interest" description="Disordered" evidence="1">
    <location>
        <begin position="1"/>
        <end position="42"/>
    </location>
</feature>
<evidence type="ECO:0000313" key="2">
    <source>
        <dbReference type="EMBL" id="CAI9179091.1"/>
    </source>
</evidence>
<feature type="region of interest" description="Disordered" evidence="1">
    <location>
        <begin position="60"/>
        <end position="81"/>
    </location>
</feature>
<feature type="compositionally biased region" description="Basic and acidic residues" evidence="1">
    <location>
        <begin position="72"/>
        <end position="81"/>
    </location>
</feature>
<dbReference type="Proteomes" id="UP001176941">
    <property type="component" value="Chromosome 9"/>
</dbReference>
<evidence type="ECO:0000256" key="1">
    <source>
        <dbReference type="SAM" id="MobiDB-lite"/>
    </source>
</evidence>
<dbReference type="EMBL" id="OX459945">
    <property type="protein sequence ID" value="CAI9179091.1"/>
    <property type="molecule type" value="Genomic_DNA"/>
</dbReference>
<reference evidence="2" key="1">
    <citation type="submission" date="2023-04" db="EMBL/GenBank/DDBJ databases">
        <authorList>
            <consortium name="ELIXIR-Norway"/>
        </authorList>
    </citation>
    <scope>NUCLEOTIDE SEQUENCE [LARGE SCALE GENOMIC DNA]</scope>
</reference>
<name>A0ABN9A1B3_RANTA</name>
<gene>
    <name evidence="2" type="ORF">MRATA1EN1_LOCUS28053</name>
</gene>